<dbReference type="EMBL" id="JAGGLV010000007">
    <property type="protein sequence ID" value="MBP2112505.1"/>
    <property type="molecule type" value="Genomic_DNA"/>
</dbReference>
<evidence type="ECO:0000256" key="1">
    <source>
        <dbReference type="ARBA" id="ARBA00023224"/>
    </source>
</evidence>
<dbReference type="CDD" id="cd06225">
    <property type="entry name" value="HAMP"/>
    <property type="match status" value="1"/>
</dbReference>
<dbReference type="PROSITE" id="PS50111">
    <property type="entry name" value="CHEMOTAXIS_TRANSDUC_2"/>
    <property type="match status" value="1"/>
</dbReference>
<evidence type="ECO:0000256" key="2">
    <source>
        <dbReference type="PROSITE-ProRule" id="PRU00284"/>
    </source>
</evidence>
<evidence type="ECO:0000256" key="3">
    <source>
        <dbReference type="SAM" id="Coils"/>
    </source>
</evidence>
<keyword evidence="1 2" id="KW-0807">Transducer</keyword>
<organism evidence="6 7">
    <name type="scientific">Paenibacillus silagei</name>
    <dbReference type="NCBI Taxonomy" id="1670801"/>
    <lineage>
        <taxon>Bacteria</taxon>
        <taxon>Bacillati</taxon>
        <taxon>Bacillota</taxon>
        <taxon>Bacilli</taxon>
        <taxon>Bacillales</taxon>
        <taxon>Paenibacillaceae</taxon>
        <taxon>Paenibacillus</taxon>
    </lineage>
</organism>
<dbReference type="SMART" id="SM00283">
    <property type="entry name" value="MA"/>
    <property type="match status" value="1"/>
</dbReference>
<evidence type="ECO:0000313" key="7">
    <source>
        <dbReference type="Proteomes" id="UP000773462"/>
    </source>
</evidence>
<evidence type="ECO:0000259" key="5">
    <source>
        <dbReference type="PROSITE" id="PS50111"/>
    </source>
</evidence>
<dbReference type="Gene3D" id="1.10.287.950">
    <property type="entry name" value="Methyl-accepting chemotaxis protein"/>
    <property type="match status" value="1"/>
</dbReference>
<feature type="transmembrane region" description="Helical" evidence="4">
    <location>
        <begin position="313"/>
        <end position="332"/>
    </location>
</feature>
<keyword evidence="4" id="KW-0812">Transmembrane</keyword>
<dbReference type="InterPro" id="IPR004089">
    <property type="entry name" value="MCPsignal_dom"/>
</dbReference>
<evidence type="ECO:0000313" key="6">
    <source>
        <dbReference type="EMBL" id="MBP2112505.1"/>
    </source>
</evidence>
<dbReference type="PANTHER" id="PTHR32089:SF112">
    <property type="entry name" value="LYSOZYME-LIKE PROTEIN-RELATED"/>
    <property type="match status" value="1"/>
</dbReference>
<protein>
    <submittedName>
        <fullName evidence="6">Methyl-accepting chemotaxis protein</fullName>
    </submittedName>
</protein>
<evidence type="ECO:0000256" key="4">
    <source>
        <dbReference type="SAM" id="Phobius"/>
    </source>
</evidence>
<dbReference type="RefSeq" id="WP_342593011.1">
    <property type="nucleotide sequence ID" value="NZ_JAGGLV010000007.1"/>
</dbReference>
<name>A0ABS4NR17_9BACL</name>
<sequence>MLPGENRFPNGGDPAVWESLFAATQGRAADFSEIFVLNGEGTVISTTFPAHRGKQYGDESILGECLRYASEGAEGRKCLFGPYADPVTLQAGPGTSTFFDEITMLFVLPVVEQGKIEGFLCGRVPNDVIGDLIQRESGHIYPDSGDHYLFMAEPRLQVGIKPGTALSRSRFEDRTFTHGENLKDGVSTRWGTVKVEKHTELELMFTDPASGELHPGVANVIAYGSNVCVSFPGYSDYRHIPVIGKGVTVQLPHCPDVWGMMCEADFEEVYRTRSLGFNVTKLMLPLLIAMAILVAVVAGLLNGSGAVARMGSALGTGTAVLVCGLMLWQMILRTILLPETGRIHQLNRFIRRNTEGSSDLTQRIPLHDFGTDELRDTAKWINSMIDSQESILLKVKHAADDVIVSQRQLSHSTAETEQSTERVNERIEAMVESILRQLQDLDAVSAAVADMRITLQNLEQQAADQIRVAREEVENIGDQMSNISLQVSATHETMDSFVGTTRKIEDVLQMIERIASQTNLLALNASIEAARVGEHGRGFAVVASEIRKLAESTGQSVADIQETIGHIYTGSERAQQSMAEVTQVVEEGNTRVAAATRLLIQANDQDASKSQVIDRVVQLMEEITAVSMDNRSISAEVEKKLAALREDYVHVQQTTQFVEVIGTFLQQLIGQFRLKDIRKS</sequence>
<accession>A0ABS4NR17</accession>
<reference evidence="6 7" key="1">
    <citation type="submission" date="2021-03" db="EMBL/GenBank/DDBJ databases">
        <title>Genomic Encyclopedia of Type Strains, Phase IV (KMG-IV): sequencing the most valuable type-strain genomes for metagenomic binning, comparative biology and taxonomic classification.</title>
        <authorList>
            <person name="Goeker M."/>
        </authorList>
    </citation>
    <scope>NUCLEOTIDE SEQUENCE [LARGE SCALE GENOMIC DNA]</scope>
    <source>
        <strain evidence="6 7">DSM 101953</strain>
    </source>
</reference>
<feature type="transmembrane region" description="Helical" evidence="4">
    <location>
        <begin position="282"/>
        <end position="301"/>
    </location>
</feature>
<gene>
    <name evidence="6" type="ORF">J2Z70_002659</name>
</gene>
<feature type="domain" description="Methyl-accepting transducer" evidence="5">
    <location>
        <begin position="412"/>
        <end position="645"/>
    </location>
</feature>
<dbReference type="SUPFAM" id="SSF58104">
    <property type="entry name" value="Methyl-accepting chemotaxis protein (MCP) signaling domain"/>
    <property type="match status" value="1"/>
</dbReference>
<feature type="coiled-coil region" evidence="3">
    <location>
        <begin position="424"/>
        <end position="475"/>
    </location>
</feature>
<dbReference type="Proteomes" id="UP000773462">
    <property type="component" value="Unassembled WGS sequence"/>
</dbReference>
<comment type="caution">
    <text evidence="6">The sequence shown here is derived from an EMBL/GenBank/DDBJ whole genome shotgun (WGS) entry which is preliminary data.</text>
</comment>
<keyword evidence="4" id="KW-0472">Membrane</keyword>
<dbReference type="PANTHER" id="PTHR32089">
    <property type="entry name" value="METHYL-ACCEPTING CHEMOTAXIS PROTEIN MCPB"/>
    <property type="match status" value="1"/>
</dbReference>
<proteinExistence type="predicted"/>
<keyword evidence="4" id="KW-1133">Transmembrane helix</keyword>
<keyword evidence="7" id="KW-1185">Reference proteome</keyword>
<keyword evidence="3" id="KW-0175">Coiled coil</keyword>
<dbReference type="Pfam" id="PF00015">
    <property type="entry name" value="MCPsignal"/>
    <property type="match status" value="1"/>
</dbReference>